<keyword evidence="2" id="KW-1185">Reference proteome</keyword>
<dbReference type="HOGENOM" id="CLU_1145987_0_0_6"/>
<dbReference type="STRING" id="283942.IL2605"/>
<dbReference type="EMBL" id="AE017340">
    <property type="protein sequence ID" value="AAV83437.1"/>
    <property type="molecule type" value="Genomic_DNA"/>
</dbReference>
<proteinExistence type="predicted"/>
<dbReference type="AlphaFoldDB" id="Q5QZH2"/>
<evidence type="ECO:0000313" key="2">
    <source>
        <dbReference type="Proteomes" id="UP000001171"/>
    </source>
</evidence>
<reference evidence="1 2" key="1">
    <citation type="journal article" date="2004" name="Proc. Natl. Acad. Sci. U.S.A.">
        <title>Genome sequence of the deep-sea gamma-proteobacterium Idiomarina loihiensis reveals amino acid fermentation as a source of carbon and energy.</title>
        <authorList>
            <person name="Hou S."/>
            <person name="Saw J.H."/>
            <person name="Lee K.S."/>
            <person name="Freitas T.A."/>
            <person name="Belisle C."/>
            <person name="Kawarabayasi Y."/>
            <person name="Donachie S.P."/>
            <person name="Pikina A."/>
            <person name="Galperin M.Y."/>
            <person name="Koonin E.V."/>
            <person name="Makarova K.S."/>
            <person name="Omelchenko M.V."/>
            <person name="Sorokin A."/>
            <person name="Wolf Y.I."/>
            <person name="Li Q.X."/>
            <person name="Keum Y.S."/>
            <person name="Campbell S."/>
            <person name="Denery J."/>
            <person name="Aizawa S."/>
            <person name="Shibata S."/>
            <person name="Malahoff A."/>
            <person name="Alam M."/>
        </authorList>
    </citation>
    <scope>NUCLEOTIDE SEQUENCE [LARGE SCALE GENOMIC DNA]</scope>
    <source>
        <strain evidence="2">ATCC BAA-735 / DSM 15497 / L2-TR</strain>
    </source>
</reference>
<name>Q5QZH2_IDILO</name>
<accession>Q5QZH2</accession>
<organism evidence="1 2">
    <name type="scientific">Idiomarina loihiensis (strain ATCC BAA-735 / DSM 15497 / L2-TR)</name>
    <dbReference type="NCBI Taxonomy" id="283942"/>
    <lineage>
        <taxon>Bacteria</taxon>
        <taxon>Pseudomonadati</taxon>
        <taxon>Pseudomonadota</taxon>
        <taxon>Gammaproteobacteria</taxon>
        <taxon>Alteromonadales</taxon>
        <taxon>Idiomarinaceae</taxon>
        <taxon>Idiomarina</taxon>
    </lineage>
</organism>
<dbReference type="KEGG" id="ilo:IL2605"/>
<dbReference type="OrthoDB" id="8480991at2"/>
<evidence type="ECO:0000313" key="1">
    <source>
        <dbReference type="EMBL" id="AAV83437.1"/>
    </source>
</evidence>
<sequence>MSFQKLLDKNHSHFTNCILTMCSKLDIGSFVHIPPWSIEEIDDGIFKCDICDLAKFESVSDSGKSDRKSKINIYVKGHMHAIKKGKDIYFTKYKTDVLYCRPNKPSEKLNLKDPIGFHYDFDKEVSPAHPVFHAQQDNSVLVHDIHDKLNVSLEKSKNRGFGSVRIPTSQLDFYSTILMIIADHLVDHDEGIHVSIFSDLISQCHQKWFKPDSGTESDDYSKHLFMSHNSELCSHNWYCFKK</sequence>
<protein>
    <submittedName>
        <fullName evidence="1">Uncharacterized protein</fullName>
    </submittedName>
</protein>
<gene>
    <name evidence="1" type="ordered locus">IL2605</name>
</gene>
<dbReference type="Proteomes" id="UP000001171">
    <property type="component" value="Chromosome"/>
</dbReference>